<dbReference type="Pfam" id="PF04978">
    <property type="entry name" value="MST"/>
    <property type="match status" value="1"/>
</dbReference>
<dbReference type="InterPro" id="IPR034660">
    <property type="entry name" value="DinB/YfiT-like"/>
</dbReference>
<dbReference type="EMBL" id="CP154795">
    <property type="protein sequence ID" value="XAN06219.1"/>
    <property type="molecule type" value="Genomic_DNA"/>
</dbReference>
<organism evidence="1 2">
    <name type="scientific">Ammonicoccus fulvus</name>
    <dbReference type="NCBI Taxonomy" id="3138240"/>
    <lineage>
        <taxon>Bacteria</taxon>
        <taxon>Bacillati</taxon>
        <taxon>Actinomycetota</taxon>
        <taxon>Actinomycetes</taxon>
        <taxon>Propionibacteriales</taxon>
        <taxon>Propionibacteriaceae</taxon>
        <taxon>Ammonicoccus</taxon>
    </lineage>
</organism>
<dbReference type="InterPro" id="IPR007061">
    <property type="entry name" value="MST-like"/>
</dbReference>
<accession>A0ABZ3FM98</accession>
<reference evidence="1 2" key="1">
    <citation type="submission" date="2024-04" db="EMBL/GenBank/DDBJ databases">
        <title>Isolation of an actinomycete strain from pig manure.</title>
        <authorList>
            <person name="Gong T."/>
            <person name="Yu Z."/>
            <person name="An M."/>
            <person name="Wei C."/>
            <person name="Yang W."/>
            <person name="Liu L."/>
        </authorList>
    </citation>
    <scope>NUCLEOTIDE SEQUENCE [LARGE SCALE GENOMIC DNA]</scope>
    <source>
        <strain evidence="1 2">ZF39</strain>
    </source>
</reference>
<dbReference type="Proteomes" id="UP001442841">
    <property type="component" value="Chromosome"/>
</dbReference>
<name>A0ABZ3FM98_9ACTN</name>
<protein>
    <submittedName>
        <fullName evidence="1">DUF664 domain-containing protein</fullName>
    </submittedName>
</protein>
<evidence type="ECO:0000313" key="1">
    <source>
        <dbReference type="EMBL" id="XAN06219.1"/>
    </source>
</evidence>
<dbReference type="SUPFAM" id="SSF109854">
    <property type="entry name" value="DinB/YfiT-like putative metalloenzymes"/>
    <property type="match status" value="1"/>
</dbReference>
<proteinExistence type="predicted"/>
<sequence>MQDSTIGRFCLLKLDEMIVVVGGLDDRTANTVPDFAGANSAYQLLLHTLGMLRQWTQSAILGRAIERDREAEFTAVGEVGELIEYAGTVRAEFVAALGEMHPDLDVPGREGFDDFWATSTEGILIHVFEEICQHLGHLEITRDLVSR</sequence>
<gene>
    <name evidence="1" type="ORF">AADG42_02475</name>
</gene>
<dbReference type="RefSeq" id="WP_425307651.1">
    <property type="nucleotide sequence ID" value="NZ_CP154795.1"/>
</dbReference>
<dbReference type="Gene3D" id="1.20.120.450">
    <property type="entry name" value="dinb family like domain"/>
    <property type="match status" value="1"/>
</dbReference>
<evidence type="ECO:0000313" key="2">
    <source>
        <dbReference type="Proteomes" id="UP001442841"/>
    </source>
</evidence>
<keyword evidence="2" id="KW-1185">Reference proteome</keyword>